<evidence type="ECO:0000313" key="1">
    <source>
        <dbReference type="EMBL" id="NIA52556.1"/>
    </source>
</evidence>
<sequence length="84" mass="9613">MTTLDSHRVQQENLGRVVINRKQLKIKVPLCERTILDLEKRGKFPKRFSVTARLVVWDLSEIDEWIACQKAAGVQQPAPGSKSR</sequence>
<gene>
    <name evidence="1" type="ORF">HAV22_02655</name>
</gene>
<proteinExistence type="predicted"/>
<dbReference type="EMBL" id="JAAQOM010000001">
    <property type="protein sequence ID" value="NIA52556.1"/>
    <property type="molecule type" value="Genomic_DNA"/>
</dbReference>
<accession>A0ABX0P6J1</accession>
<evidence type="ECO:0000313" key="2">
    <source>
        <dbReference type="Proteomes" id="UP000716322"/>
    </source>
</evidence>
<keyword evidence="2" id="KW-1185">Reference proteome</keyword>
<reference evidence="1 2" key="1">
    <citation type="submission" date="2020-03" db="EMBL/GenBank/DDBJ databases">
        <title>Genome sequence of strain Massilia sp. TW-1.</title>
        <authorList>
            <person name="Chaudhary D.K."/>
        </authorList>
    </citation>
    <scope>NUCLEOTIDE SEQUENCE [LARGE SCALE GENOMIC DNA]</scope>
    <source>
        <strain evidence="1 2">TW-1</strain>
    </source>
</reference>
<comment type="caution">
    <text evidence="1">The sequence shown here is derived from an EMBL/GenBank/DDBJ whole genome shotgun (WGS) entry which is preliminary data.</text>
</comment>
<dbReference type="Proteomes" id="UP000716322">
    <property type="component" value="Unassembled WGS sequence"/>
</dbReference>
<protein>
    <submittedName>
        <fullName evidence="1">AlpA family phage regulatory protein</fullName>
    </submittedName>
</protein>
<name>A0ABX0P6J1_9BURK</name>
<dbReference type="RefSeq" id="WP_166856169.1">
    <property type="nucleotide sequence ID" value="NZ_JAAQOM010000001.1"/>
</dbReference>
<dbReference type="InterPro" id="IPR010260">
    <property type="entry name" value="AlpA"/>
</dbReference>
<organism evidence="1 2">
    <name type="scientific">Telluria antibiotica</name>
    <dbReference type="NCBI Taxonomy" id="2717319"/>
    <lineage>
        <taxon>Bacteria</taxon>
        <taxon>Pseudomonadati</taxon>
        <taxon>Pseudomonadota</taxon>
        <taxon>Betaproteobacteria</taxon>
        <taxon>Burkholderiales</taxon>
        <taxon>Oxalobacteraceae</taxon>
        <taxon>Telluria group</taxon>
        <taxon>Telluria</taxon>
    </lineage>
</organism>
<dbReference type="Pfam" id="PF05930">
    <property type="entry name" value="Phage_AlpA"/>
    <property type="match status" value="1"/>
</dbReference>